<organism evidence="1 2">
    <name type="scientific">Colletotrichum tanaceti</name>
    <dbReference type="NCBI Taxonomy" id="1306861"/>
    <lineage>
        <taxon>Eukaryota</taxon>
        <taxon>Fungi</taxon>
        <taxon>Dikarya</taxon>
        <taxon>Ascomycota</taxon>
        <taxon>Pezizomycotina</taxon>
        <taxon>Sordariomycetes</taxon>
        <taxon>Hypocreomycetidae</taxon>
        <taxon>Glomerellales</taxon>
        <taxon>Glomerellaceae</taxon>
        <taxon>Colletotrichum</taxon>
        <taxon>Colletotrichum destructivum species complex</taxon>
    </lineage>
</organism>
<dbReference type="AlphaFoldDB" id="A0A4U6X7C7"/>
<gene>
    <name evidence="1" type="ORF">CTA1_2028</name>
</gene>
<dbReference type="EMBL" id="PJEX01000325">
    <property type="protein sequence ID" value="TKW51225.1"/>
    <property type="molecule type" value="Genomic_DNA"/>
</dbReference>
<reference evidence="1 2" key="1">
    <citation type="journal article" date="2019" name="PLoS ONE">
        <title>Comparative genome analysis indicates high evolutionary potential of pathogenicity genes in Colletotrichum tanaceti.</title>
        <authorList>
            <person name="Lelwala R.V."/>
            <person name="Korhonen P.K."/>
            <person name="Young N.D."/>
            <person name="Scott J.B."/>
            <person name="Ades P.A."/>
            <person name="Gasser R.B."/>
            <person name="Taylor P.W.J."/>
        </authorList>
    </citation>
    <scope>NUCLEOTIDE SEQUENCE [LARGE SCALE GENOMIC DNA]</scope>
    <source>
        <strain evidence="1">BRIP57314</strain>
    </source>
</reference>
<sequence length="260" mass="27313">MSHIRPWVGGSRKRSICAMRQLVRLSLSLSLSLSRGKSSTHGSQVIEGVKLGAQTTVDAQELFVHDGSQGQAAEGLHAGLVNGLGVLVLALELEGKVVGQVATLVVTAEQPQGLGVVDLQAPEIQDALDAEVASVDIVAEEKVSRLGGVAPNFEELHQIVVLAVDVTADGDGRIHLEQVGLGAEQFCAGSKNPEGLLLGQAAFTIEVLLEKVDVGLGMGLVLKELFVRGREHGGGLYVCGGKHQVSSSKAVWRGASRRRR</sequence>
<dbReference type="Proteomes" id="UP000310108">
    <property type="component" value="Unassembled WGS sequence"/>
</dbReference>
<proteinExistence type="predicted"/>
<protein>
    <submittedName>
        <fullName evidence="1">Uncharacterized protein</fullName>
    </submittedName>
</protein>
<name>A0A4U6X7C7_9PEZI</name>
<evidence type="ECO:0000313" key="1">
    <source>
        <dbReference type="EMBL" id="TKW51225.1"/>
    </source>
</evidence>
<accession>A0A4U6X7C7</accession>
<keyword evidence="2" id="KW-1185">Reference proteome</keyword>
<evidence type="ECO:0000313" key="2">
    <source>
        <dbReference type="Proteomes" id="UP000310108"/>
    </source>
</evidence>
<comment type="caution">
    <text evidence="1">The sequence shown here is derived from an EMBL/GenBank/DDBJ whole genome shotgun (WGS) entry which is preliminary data.</text>
</comment>